<keyword evidence="4" id="KW-1185">Reference proteome</keyword>
<dbReference type="InterPro" id="IPR015942">
    <property type="entry name" value="Asp/Glu/hydantoin_racemase"/>
</dbReference>
<dbReference type="OrthoDB" id="9803739at2"/>
<dbReference type="NCBIfam" id="TIGR00035">
    <property type="entry name" value="asp_race"/>
    <property type="match status" value="1"/>
</dbReference>
<dbReference type="RefSeq" id="WP_133639688.1">
    <property type="nucleotide sequence ID" value="NZ_SNZV01000003.1"/>
</dbReference>
<accession>A0A4R7D0Y6</accession>
<dbReference type="EMBL" id="SNZV01000003">
    <property type="protein sequence ID" value="TDS14633.1"/>
    <property type="molecule type" value="Genomic_DNA"/>
</dbReference>
<dbReference type="SUPFAM" id="SSF53681">
    <property type="entry name" value="Aspartate/glutamate racemase"/>
    <property type="match status" value="2"/>
</dbReference>
<reference evidence="3 4" key="1">
    <citation type="submission" date="2019-03" db="EMBL/GenBank/DDBJ databases">
        <title>Genomic Encyclopedia of Type Strains, Phase III (KMG-III): the genomes of soil and plant-associated and newly described type strains.</title>
        <authorList>
            <person name="Whitman W."/>
        </authorList>
    </citation>
    <scope>NUCLEOTIDE SEQUENCE [LARGE SCALE GENOMIC DNA]</scope>
    <source>
        <strain evidence="3 4">CGMCC 1.12801</strain>
    </source>
</reference>
<sequence length="250" mass="27181">MIGIVGGVGPLAALDIATKVIEETRVEKEQDHLPILLYSQPQLISDRAAYLLGKGDENPAYAIASNILELEKEGATVVAMPCHAAHAPRIFEVVQEELDKAGSRIRLLHLVEETAHFIKQEGDLIQVGVLASTVTKNTGLYRNSLAKHDLQAVEADEQLQEKIEAAIADPTYGIKAVSAPVSNRARQEIINAVTELKKAGAQSIILGGTEFNLALHEKESDGLPLFDPNRILARALIREVAAHKLRDLTR</sequence>
<name>A0A4R7D0Y6_9SPHI</name>
<dbReference type="Proteomes" id="UP000294752">
    <property type="component" value="Unassembled WGS sequence"/>
</dbReference>
<dbReference type="InterPro" id="IPR004380">
    <property type="entry name" value="Asp_race"/>
</dbReference>
<dbReference type="Gene3D" id="3.40.50.1860">
    <property type="match status" value="2"/>
</dbReference>
<protein>
    <submittedName>
        <fullName evidence="3">Aspartate racemase</fullName>
    </submittedName>
</protein>
<comment type="caution">
    <text evidence="3">The sequence shown here is derived from an EMBL/GenBank/DDBJ whole genome shotgun (WGS) entry which is preliminary data.</text>
</comment>
<dbReference type="InterPro" id="IPR001920">
    <property type="entry name" value="Asp/Glu_race"/>
</dbReference>
<evidence type="ECO:0000256" key="1">
    <source>
        <dbReference type="ARBA" id="ARBA00007847"/>
    </source>
</evidence>
<dbReference type="GO" id="GO:0047661">
    <property type="term" value="F:amino-acid racemase activity"/>
    <property type="evidence" value="ECO:0007669"/>
    <property type="project" value="InterPro"/>
</dbReference>
<gene>
    <name evidence="3" type="ORF">B0I21_103128</name>
</gene>
<keyword evidence="2" id="KW-0413">Isomerase</keyword>
<evidence type="ECO:0000313" key="3">
    <source>
        <dbReference type="EMBL" id="TDS14633.1"/>
    </source>
</evidence>
<dbReference type="AlphaFoldDB" id="A0A4R7D0Y6"/>
<dbReference type="PANTHER" id="PTHR21198">
    <property type="entry name" value="GLUTAMATE RACEMASE"/>
    <property type="match status" value="1"/>
</dbReference>
<dbReference type="PANTHER" id="PTHR21198:SF7">
    <property type="entry name" value="ASPARTATE-GLUTAMATE RACEMASE FAMILY"/>
    <property type="match status" value="1"/>
</dbReference>
<organism evidence="3 4">
    <name type="scientific">Sphingobacterium paludis</name>
    <dbReference type="NCBI Taxonomy" id="1476465"/>
    <lineage>
        <taxon>Bacteria</taxon>
        <taxon>Pseudomonadati</taxon>
        <taxon>Bacteroidota</taxon>
        <taxon>Sphingobacteriia</taxon>
        <taxon>Sphingobacteriales</taxon>
        <taxon>Sphingobacteriaceae</taxon>
        <taxon>Sphingobacterium</taxon>
    </lineage>
</organism>
<comment type="similarity">
    <text evidence="1">Belongs to the aspartate/glutamate racemases family.</text>
</comment>
<evidence type="ECO:0000313" key="4">
    <source>
        <dbReference type="Proteomes" id="UP000294752"/>
    </source>
</evidence>
<proteinExistence type="inferred from homology"/>
<dbReference type="Pfam" id="PF01177">
    <property type="entry name" value="Asp_Glu_race"/>
    <property type="match status" value="1"/>
</dbReference>
<evidence type="ECO:0000256" key="2">
    <source>
        <dbReference type="ARBA" id="ARBA00023235"/>
    </source>
</evidence>